<gene>
    <name evidence="7" type="ORF">M896_080800</name>
</gene>
<feature type="domain" description="Helicase ATP-binding" evidence="5">
    <location>
        <begin position="115"/>
        <end position="284"/>
    </location>
</feature>
<dbReference type="STRING" id="1354746.A0A0B2UK45"/>
<dbReference type="OrthoDB" id="5575at2759"/>
<evidence type="ECO:0000256" key="4">
    <source>
        <dbReference type="ARBA" id="ARBA00022840"/>
    </source>
</evidence>
<dbReference type="VEuPathDB" id="MicrosporidiaDB:M896_080800"/>
<dbReference type="EMBL" id="JOKQ01000008">
    <property type="protein sequence ID" value="KHN69345.1"/>
    <property type="molecule type" value="Genomic_DNA"/>
</dbReference>
<dbReference type="GO" id="GO:0016787">
    <property type="term" value="F:hydrolase activity"/>
    <property type="evidence" value="ECO:0007669"/>
    <property type="project" value="UniProtKB-KW"/>
</dbReference>
<dbReference type="InterPro" id="IPR004179">
    <property type="entry name" value="Sec63-dom"/>
</dbReference>
<dbReference type="InterPro" id="IPR036388">
    <property type="entry name" value="WH-like_DNA-bd_sf"/>
</dbReference>
<organism evidence="7 8">
    <name type="scientific">Ordospora colligata OC4</name>
    <dbReference type="NCBI Taxonomy" id="1354746"/>
    <lineage>
        <taxon>Eukaryota</taxon>
        <taxon>Fungi</taxon>
        <taxon>Fungi incertae sedis</taxon>
        <taxon>Microsporidia</taxon>
        <taxon>Ordosporidae</taxon>
        <taxon>Ordospora</taxon>
    </lineage>
</organism>
<dbReference type="Gene3D" id="1.10.3380.10">
    <property type="entry name" value="Sec63 N-terminal domain-like domain"/>
    <property type="match status" value="1"/>
</dbReference>
<keyword evidence="1" id="KW-0547">Nucleotide-binding</keyword>
<dbReference type="InterPro" id="IPR011545">
    <property type="entry name" value="DEAD/DEAH_box_helicase_dom"/>
</dbReference>
<sequence>MDELVKKVSARLGTSMEETSSLIAQALSSCMDQEQLLELLGYEMIDEIIAICANRQYFIPQESVSETPYYIEHVFPEPAAMSACNSDLVAVDAAGDDRKYFEYAMFNAVQSKVFHAAYQTDGNLLVCAPTSSGKTDIALMAVLRALAKGQKVAYVVPMRALATEVVCKYKRMVGGSKVLEYTGDTDADTKDVLKSDVIVCTPEKLDVATRKLHNVFCETIGLLVIDEVHILQDDRGPVIEAIVCRIMRYIESMQRHIRIVGLSATLPNYMDVAVFLKAEHVFAFGQEYRPVPLSMSIVGMKKGSKESEEQEFLKKKVQGYLNEGKQVLVFVNSRGDTVKTAKLLIDLCAGVYAKDNILSGIMLSLIRGGVGIHHAGLPRRIRLYMEETFRSKQIGVLVTTSTLAWGVNLPAYAVIIKGTRFYDGVMRRFSDLGILDILQIFGRAGRPQFGSKGEACLITTARMLDHYVSLMKNNTDIESRLLRHAADTINAEIHLGAICSISAAVEWLKNTFMYVRMFKNPMLYDLSMEDLVNGDEVLVRYMVLTCNRLESAGLIRIFKQSDDYMEWRLCGSEYGRIASVYYLSHETMERWQEVIADVSDVDSMLQVCFMSKEFCTLRCREEDEECIQELCEEMGIKYEMCIECKLNVLVRAYMKGRSVSRFSLVCDTEYVIKNLKRVLMALGHMLVFERMHEMAVECCMLQKRIGKQKEVPWNGSEVNVEITKVKDMLKMKIDIDMKAWFWVFVWSDKQAIYSEMFEQITESYIKSNTKNVRIEVICRDEWMMYEKYCVVGVESSVKVLYETGVHECETSWSVIQRKQSCQHFDVLENLVEFKEYVCRRMYGSIDRMSNGNGEFQDRQIGEAQSCVVFTDKKIVMRNGDEWMVENCRMCYNGKLDHVPGVSLSYLRPDVPHGMHRCVFFDFEINIKFIQVDCEVFRERLKLVSSSIFSMFNLEERQVVIIAPDESDARDTVRDLNTSMVLNDMRFEGSDRVKRGIPRSKQPGVYVTTFSEAESINGSPVVVLKGCSGMHGYFPVYEVLRICNGSEAYVYERRNYIEYLNLCVLVED</sequence>
<dbReference type="InterPro" id="IPR057842">
    <property type="entry name" value="WH_MER3"/>
</dbReference>
<feature type="domain" description="Helicase C-terminal" evidence="6">
    <location>
        <begin position="315"/>
        <end position="509"/>
    </location>
</feature>
<dbReference type="Pfam" id="PF00270">
    <property type="entry name" value="DEAD"/>
    <property type="match status" value="1"/>
</dbReference>
<dbReference type="PROSITE" id="PS51192">
    <property type="entry name" value="HELICASE_ATP_BIND_1"/>
    <property type="match status" value="1"/>
</dbReference>
<dbReference type="CDD" id="cd18795">
    <property type="entry name" value="SF2_C_Ski2"/>
    <property type="match status" value="1"/>
</dbReference>
<evidence type="ECO:0000256" key="3">
    <source>
        <dbReference type="ARBA" id="ARBA00022806"/>
    </source>
</evidence>
<dbReference type="InterPro" id="IPR027417">
    <property type="entry name" value="P-loop_NTPase"/>
</dbReference>
<dbReference type="PROSITE" id="PS51257">
    <property type="entry name" value="PROKAR_LIPOPROTEIN"/>
    <property type="match status" value="1"/>
</dbReference>
<evidence type="ECO:0000256" key="1">
    <source>
        <dbReference type="ARBA" id="ARBA00022741"/>
    </source>
</evidence>
<dbReference type="InParanoid" id="A0A0B2UK45"/>
<dbReference type="FunFam" id="3.40.50.300:FF:003287">
    <property type="entry name" value="U5 small nuclear ribonucleoprotein 200 kDa helicase"/>
    <property type="match status" value="1"/>
</dbReference>
<dbReference type="SMART" id="SM00490">
    <property type="entry name" value="HELICc"/>
    <property type="match status" value="1"/>
</dbReference>
<keyword evidence="8" id="KW-1185">Reference proteome</keyword>
<dbReference type="Gene3D" id="1.10.10.10">
    <property type="entry name" value="Winged helix-like DNA-binding domain superfamily/Winged helix DNA-binding domain"/>
    <property type="match status" value="1"/>
</dbReference>
<comment type="caution">
    <text evidence="7">The sequence shown here is derived from an EMBL/GenBank/DDBJ whole genome shotgun (WGS) entry which is preliminary data.</text>
</comment>
<keyword evidence="4" id="KW-0067">ATP-binding</keyword>
<dbReference type="SUPFAM" id="SSF158702">
    <property type="entry name" value="Sec63 N-terminal domain-like"/>
    <property type="match status" value="1"/>
</dbReference>
<keyword evidence="3 7" id="KW-0347">Helicase</keyword>
<dbReference type="GO" id="GO:0003676">
    <property type="term" value="F:nucleic acid binding"/>
    <property type="evidence" value="ECO:0007669"/>
    <property type="project" value="InterPro"/>
</dbReference>
<dbReference type="Pfam" id="PF02889">
    <property type="entry name" value="Sec63"/>
    <property type="match status" value="1"/>
</dbReference>
<dbReference type="SUPFAM" id="SSF52540">
    <property type="entry name" value="P-loop containing nucleoside triphosphate hydrolases"/>
    <property type="match status" value="1"/>
</dbReference>
<evidence type="ECO:0000259" key="5">
    <source>
        <dbReference type="PROSITE" id="PS51192"/>
    </source>
</evidence>
<reference evidence="7 8" key="1">
    <citation type="journal article" date="2014" name="MBio">
        <title>The Ordospora colligata genome; evolution of extreme reduction in microsporidia and host-to-parasite horizontal gene transfer.</title>
        <authorList>
            <person name="Pombert J.-F."/>
            <person name="Haag K.L."/>
            <person name="Beidas S."/>
            <person name="Ebert D."/>
            <person name="Keeling P.J."/>
        </authorList>
    </citation>
    <scope>NUCLEOTIDE SEQUENCE [LARGE SCALE GENOMIC DNA]</scope>
    <source>
        <strain evidence="7 8">OC4</strain>
    </source>
</reference>
<evidence type="ECO:0000259" key="6">
    <source>
        <dbReference type="PROSITE" id="PS51194"/>
    </source>
</evidence>
<dbReference type="RefSeq" id="XP_014563387.1">
    <property type="nucleotide sequence ID" value="XM_014707901.1"/>
</dbReference>
<dbReference type="GO" id="GO:0005634">
    <property type="term" value="C:nucleus"/>
    <property type="evidence" value="ECO:0007669"/>
    <property type="project" value="TreeGrafter"/>
</dbReference>
<dbReference type="SMART" id="SM00973">
    <property type="entry name" value="Sec63"/>
    <property type="match status" value="1"/>
</dbReference>
<dbReference type="AlphaFoldDB" id="A0A0B2UK45"/>
<dbReference type="GeneID" id="26262120"/>
<dbReference type="InterPro" id="IPR050474">
    <property type="entry name" value="Hel308_SKI2-like"/>
</dbReference>
<evidence type="ECO:0000313" key="8">
    <source>
        <dbReference type="Proteomes" id="UP000031056"/>
    </source>
</evidence>
<dbReference type="SMART" id="SM00487">
    <property type="entry name" value="DEXDc"/>
    <property type="match status" value="1"/>
</dbReference>
<dbReference type="InterPro" id="IPR014001">
    <property type="entry name" value="Helicase_ATP-bd"/>
</dbReference>
<dbReference type="PANTHER" id="PTHR47961">
    <property type="entry name" value="DNA POLYMERASE THETA, PUTATIVE (AFU_ORTHOLOGUE AFUA_1G05260)-RELATED"/>
    <property type="match status" value="1"/>
</dbReference>
<dbReference type="GO" id="GO:0005524">
    <property type="term" value="F:ATP binding"/>
    <property type="evidence" value="ECO:0007669"/>
    <property type="project" value="UniProtKB-KW"/>
</dbReference>
<evidence type="ECO:0000256" key="2">
    <source>
        <dbReference type="ARBA" id="ARBA00022801"/>
    </source>
</evidence>
<dbReference type="Proteomes" id="UP000031056">
    <property type="component" value="Unassembled WGS sequence"/>
</dbReference>
<dbReference type="GO" id="GO:0004386">
    <property type="term" value="F:helicase activity"/>
    <property type="evidence" value="ECO:0007669"/>
    <property type="project" value="UniProtKB-KW"/>
</dbReference>
<protein>
    <submittedName>
        <fullName evidence="7">Ski2-like helicase</fullName>
    </submittedName>
</protein>
<dbReference type="Gene3D" id="3.40.50.300">
    <property type="entry name" value="P-loop containing nucleotide triphosphate hydrolases"/>
    <property type="match status" value="2"/>
</dbReference>
<proteinExistence type="predicted"/>
<dbReference type="Pfam" id="PF23445">
    <property type="entry name" value="WHD_SNRNP200"/>
    <property type="match status" value="1"/>
</dbReference>
<name>A0A0B2UK45_9MICR</name>
<dbReference type="PANTHER" id="PTHR47961:SF4">
    <property type="entry name" value="ACTIVATING SIGNAL COINTEGRATOR 1 COMPLEX SUBUNIT 3"/>
    <property type="match status" value="1"/>
</dbReference>
<dbReference type="InterPro" id="IPR001650">
    <property type="entry name" value="Helicase_C-like"/>
</dbReference>
<dbReference type="Pfam" id="PF00271">
    <property type="entry name" value="Helicase_C"/>
    <property type="match status" value="1"/>
</dbReference>
<dbReference type="HOGENOM" id="CLU_004167_0_0_1"/>
<dbReference type="PROSITE" id="PS51194">
    <property type="entry name" value="HELICASE_CTER"/>
    <property type="match status" value="1"/>
</dbReference>
<evidence type="ECO:0000313" key="7">
    <source>
        <dbReference type="EMBL" id="KHN69345.1"/>
    </source>
</evidence>
<keyword evidence="2" id="KW-0378">Hydrolase</keyword>
<dbReference type="FunFam" id="1.10.10.10:FF:000024">
    <property type="entry name" value="U5 small nuclear ribonucleoprotein helicase"/>
    <property type="match status" value="1"/>
</dbReference>
<accession>A0A0B2UK45</accession>